<evidence type="ECO:0000313" key="2">
    <source>
        <dbReference type="Proteomes" id="UP000790709"/>
    </source>
</evidence>
<protein>
    <submittedName>
        <fullName evidence="1">Uncharacterized protein</fullName>
    </submittedName>
</protein>
<sequence>METQLKRKVTVKFDHKNGNAFSRVHPPSRPASPSKLPQPTSLSPPPGFRPKAKVNSSATIRNVASASSLKPNNGSAYNISRPNSPLKQVRASPSEPVPPVKARITARPSSKSAAAHVQSPSTNSESRQRSLTTVSSNLHVKVAEDRPRSGSVALHHALSTSALRTPSPPVSQASPLSERSFAGSEHSGASHVGPIKVKAKVSGLAKSSYTDNASSLSLSPPWATTRPIHTRARAPSVSSSFSVNPSPAATNSESPFYPITTAAPAANPHRYVPPRRAPSPSYRHYQPFAGSDALSASYTRHAVVPKVDPAKIPLPPQSPPISALSLSSRSSISRSSLSFSADNAADSKVSVSTVGSHPIMDRTDIRDTGYRPEGENQASNIIPPSRDNIHVDNKPPSYERESDDGDSDGSGHKARAKAKSNRKIADLEITNRSLLAINASLETTKHRQAKEIRDLRRKLRESRLILPPRAFKAVTSQDKILDEDENDHDEDDDSENGEEWATDETYRRVNAMVDGLIAAGRRALEKTPDDFKESGSARVLNAEELRSWRDSGHGTTTFHSVPLRVVGADEESASRRSLSPAHVAVPESDDEFSSEDEVAGLTMEPDTPPHAHLPPITITPSP</sequence>
<accession>A0ACB8BZL9</accession>
<keyword evidence="2" id="KW-1185">Reference proteome</keyword>
<gene>
    <name evidence="1" type="ORF">BV22DRAFT_1115753</name>
</gene>
<dbReference type="Proteomes" id="UP000790709">
    <property type="component" value="Unassembled WGS sequence"/>
</dbReference>
<proteinExistence type="predicted"/>
<comment type="caution">
    <text evidence="1">The sequence shown here is derived from an EMBL/GenBank/DDBJ whole genome shotgun (WGS) entry which is preliminary data.</text>
</comment>
<evidence type="ECO:0000313" key="1">
    <source>
        <dbReference type="EMBL" id="KAH7930924.1"/>
    </source>
</evidence>
<reference evidence="1" key="1">
    <citation type="journal article" date="2021" name="New Phytol.">
        <title>Evolutionary innovations through gain and loss of genes in the ectomycorrhizal Boletales.</title>
        <authorList>
            <person name="Wu G."/>
            <person name="Miyauchi S."/>
            <person name="Morin E."/>
            <person name="Kuo A."/>
            <person name="Drula E."/>
            <person name="Varga T."/>
            <person name="Kohler A."/>
            <person name="Feng B."/>
            <person name="Cao Y."/>
            <person name="Lipzen A."/>
            <person name="Daum C."/>
            <person name="Hundley H."/>
            <person name="Pangilinan J."/>
            <person name="Johnson J."/>
            <person name="Barry K."/>
            <person name="LaButti K."/>
            <person name="Ng V."/>
            <person name="Ahrendt S."/>
            <person name="Min B."/>
            <person name="Choi I.G."/>
            <person name="Park H."/>
            <person name="Plett J.M."/>
            <person name="Magnuson J."/>
            <person name="Spatafora J.W."/>
            <person name="Nagy L.G."/>
            <person name="Henrissat B."/>
            <person name="Grigoriev I.V."/>
            <person name="Yang Z.L."/>
            <person name="Xu J."/>
            <person name="Martin F.M."/>
        </authorList>
    </citation>
    <scope>NUCLEOTIDE SEQUENCE</scope>
    <source>
        <strain evidence="1">KUC20120723A-06</strain>
    </source>
</reference>
<dbReference type="EMBL" id="MU266328">
    <property type="protein sequence ID" value="KAH7930924.1"/>
    <property type="molecule type" value="Genomic_DNA"/>
</dbReference>
<organism evidence="1 2">
    <name type="scientific">Leucogyrophana mollusca</name>
    <dbReference type="NCBI Taxonomy" id="85980"/>
    <lineage>
        <taxon>Eukaryota</taxon>
        <taxon>Fungi</taxon>
        <taxon>Dikarya</taxon>
        <taxon>Basidiomycota</taxon>
        <taxon>Agaricomycotina</taxon>
        <taxon>Agaricomycetes</taxon>
        <taxon>Agaricomycetidae</taxon>
        <taxon>Boletales</taxon>
        <taxon>Boletales incertae sedis</taxon>
        <taxon>Leucogyrophana</taxon>
    </lineage>
</organism>
<name>A0ACB8BZL9_9AGAM</name>